<dbReference type="Pfam" id="PF14689">
    <property type="entry name" value="SPOB_a"/>
    <property type="match status" value="1"/>
</dbReference>
<feature type="transmembrane region" description="Helical" evidence="4">
    <location>
        <begin position="7"/>
        <end position="25"/>
    </location>
</feature>
<keyword evidence="4" id="KW-1133">Transmembrane helix</keyword>
<feature type="domain" description="SpoOB alpha-helical" evidence="5">
    <location>
        <begin position="56"/>
        <end position="114"/>
    </location>
</feature>
<dbReference type="Gene3D" id="1.10.287.130">
    <property type="match status" value="1"/>
</dbReference>
<evidence type="ECO:0000313" key="6">
    <source>
        <dbReference type="EMBL" id="MDP5272739.1"/>
    </source>
</evidence>
<keyword evidence="4" id="KW-0812">Transmembrane</keyword>
<dbReference type="SUPFAM" id="SSF55890">
    <property type="entry name" value="Sporulation response regulatory protein Spo0B"/>
    <property type="match status" value="1"/>
</dbReference>
<proteinExistence type="predicted"/>
<evidence type="ECO:0000256" key="3">
    <source>
        <dbReference type="ARBA" id="ARBA00022777"/>
    </source>
</evidence>
<evidence type="ECO:0000259" key="5">
    <source>
        <dbReference type="Pfam" id="PF14689"/>
    </source>
</evidence>
<comment type="caution">
    <text evidence="6">The sequence shown here is derived from an EMBL/GenBank/DDBJ whole genome shotgun (WGS) entry which is preliminary data.</text>
</comment>
<keyword evidence="7" id="KW-1185">Reference proteome</keyword>
<name>A0ABT9ITR1_9BACL</name>
<evidence type="ECO:0000256" key="2">
    <source>
        <dbReference type="ARBA" id="ARBA00022679"/>
    </source>
</evidence>
<accession>A0ABT9ITR1</accession>
<dbReference type="InterPro" id="IPR016120">
    <property type="entry name" value="Sig_transdc_His_kin_SpoOB"/>
</dbReference>
<dbReference type="RefSeq" id="WP_305990048.1">
    <property type="nucleotide sequence ID" value="NZ_JAVAMP010000001.1"/>
</dbReference>
<reference evidence="6 7" key="1">
    <citation type="submission" date="2023-08" db="EMBL/GenBank/DDBJ databases">
        <authorList>
            <person name="Park J.-S."/>
        </authorList>
    </citation>
    <scope>NUCLEOTIDE SEQUENCE [LARGE SCALE GENOMIC DNA]</scope>
    <source>
        <strain evidence="6 7">2205SS18-9</strain>
    </source>
</reference>
<dbReference type="Proteomes" id="UP001231941">
    <property type="component" value="Unassembled WGS sequence"/>
</dbReference>
<organism evidence="6 7">
    <name type="scientific">Chengkuizengella axinellae</name>
    <dbReference type="NCBI Taxonomy" id="3064388"/>
    <lineage>
        <taxon>Bacteria</taxon>
        <taxon>Bacillati</taxon>
        <taxon>Bacillota</taxon>
        <taxon>Bacilli</taxon>
        <taxon>Bacillales</taxon>
        <taxon>Paenibacillaceae</taxon>
        <taxon>Chengkuizengella</taxon>
    </lineage>
</organism>
<dbReference type="InterPro" id="IPR039506">
    <property type="entry name" value="SPOB_a"/>
</dbReference>
<dbReference type="EMBL" id="JAVAMP010000001">
    <property type="protein sequence ID" value="MDP5272739.1"/>
    <property type="molecule type" value="Genomic_DNA"/>
</dbReference>
<keyword evidence="2" id="KW-0808">Transferase</keyword>
<gene>
    <name evidence="6" type="ORF">Q5Y73_01330</name>
</gene>
<feature type="transmembrane region" description="Helical" evidence="4">
    <location>
        <begin position="31"/>
        <end position="49"/>
    </location>
</feature>
<protein>
    <submittedName>
        <fullName evidence="6">Spo0B domain-containing protein</fullName>
    </submittedName>
</protein>
<keyword evidence="4" id="KW-0472">Membrane</keyword>
<keyword evidence="3" id="KW-0418">Kinase</keyword>
<evidence type="ECO:0000256" key="4">
    <source>
        <dbReference type="SAM" id="Phobius"/>
    </source>
</evidence>
<sequence length="239" mass="28498">MRNWKRMSFFIEILIILLLLILFVISSDRLSKILIMISVILMFSHLYAIKKQSANEKNQSITSTLNFIHHYQHDLMNELQLIFGYLKLKKFDKLVHIVEKLKENMTHERDIVKLNSPQLEYALLQMKMSSKKFQLHVEQNLYSPDLYTNKLNDHAELLIDLIQVFENNSEISEGFNHSLTIDFFEEQKKLHVAFEFAGKVKLSKFKNELNPILIKFKSKNFKMKQELEEKWVTIEIEFD</sequence>
<evidence type="ECO:0000256" key="1">
    <source>
        <dbReference type="ARBA" id="ARBA00022553"/>
    </source>
</evidence>
<keyword evidence="1" id="KW-0597">Phosphoprotein</keyword>
<evidence type="ECO:0000313" key="7">
    <source>
        <dbReference type="Proteomes" id="UP001231941"/>
    </source>
</evidence>